<proteinExistence type="predicted"/>
<dbReference type="KEGG" id="mhf:MHF_1336"/>
<protein>
    <submittedName>
        <fullName evidence="1">Uncharacterized protein</fullName>
    </submittedName>
</protein>
<accession>F6FG74</accession>
<dbReference type="EMBL" id="CP002808">
    <property type="protein sequence ID" value="AEG73572.1"/>
    <property type="molecule type" value="Genomic_DNA"/>
</dbReference>
<dbReference type="STRING" id="859194.MHF_1336"/>
<reference key="2">
    <citation type="submission" date="2011-05" db="EMBL/GenBank/DDBJ databases">
        <title>The Genome of Mycoplasma haemofelis Strain Ohio2, a pathogenic hemoplasma of the cat.</title>
        <authorList>
            <person name="Santos A.P."/>
            <person name="Guimaraes A.M.S."/>
            <person name="SanMiguel P.J."/>
            <person name="Martin S.W."/>
            <person name="Messick J.B."/>
        </authorList>
    </citation>
    <scope>NUCLEOTIDE SEQUENCE</scope>
    <source>
        <strain>Ohio2</strain>
    </source>
</reference>
<dbReference type="HOGENOM" id="CLU_149302_0_0_14"/>
<name>F6FG74_MYCHI</name>
<dbReference type="Proteomes" id="UP000007952">
    <property type="component" value="Chromosome"/>
</dbReference>
<gene>
    <name evidence="1" type="ordered locus">MHF_1336</name>
</gene>
<dbReference type="AlphaFoldDB" id="F6FG74"/>
<sequence length="146" mass="15794">MASSFVKPLSAATLVGASGTGGYFGSKLLSSRSKEVPIEKKSFSVAELLSKDTTKTLLQKSLGKDHADWKEAWKSYIEKNTSSATEGSDPLKIDGWVNKKSTTDSVPEEFLNRCDDESKKTVSSTSDAVYVTVSTWCTKAVTAQKL</sequence>
<organism evidence="1 2">
    <name type="scientific">Mycoplasma haemofelis (strain Ohio2)</name>
    <dbReference type="NCBI Taxonomy" id="859194"/>
    <lineage>
        <taxon>Bacteria</taxon>
        <taxon>Bacillati</taxon>
        <taxon>Mycoplasmatota</taxon>
        <taxon>Mollicutes</taxon>
        <taxon>Mycoplasmataceae</taxon>
        <taxon>Mycoplasma</taxon>
    </lineage>
</organism>
<evidence type="ECO:0000313" key="1">
    <source>
        <dbReference type="EMBL" id="AEG73572.1"/>
    </source>
</evidence>
<dbReference type="BioCyc" id="MHAE859194:G1GR7-1331-MONOMER"/>
<evidence type="ECO:0000313" key="2">
    <source>
        <dbReference type="Proteomes" id="UP000007952"/>
    </source>
</evidence>
<reference evidence="1 2" key="1">
    <citation type="journal article" date="2011" name="J. Bacteriol.">
        <title>Complete genome sequences of two hemotropic Mycoplasmas, Mycoplasma haemofelis strain Ohio2 and Mycoplasma suis strain Illinois.</title>
        <authorList>
            <person name="Messick J.B."/>
            <person name="Santos A.P."/>
            <person name="Guimaraes A.M."/>
        </authorList>
    </citation>
    <scope>NUCLEOTIDE SEQUENCE [LARGE SCALE GENOMIC DNA]</scope>
    <source>
        <strain evidence="1 2">Ohio2</strain>
    </source>
</reference>